<reference evidence="2 3" key="1">
    <citation type="journal article" date="2018" name="Nat. Biotechnol.">
        <title>A standardized bacterial taxonomy based on genome phylogeny substantially revises the tree of life.</title>
        <authorList>
            <person name="Parks D.H."/>
            <person name="Chuvochina M."/>
            <person name="Waite D.W."/>
            <person name="Rinke C."/>
            <person name="Skarshewski A."/>
            <person name="Chaumeil P.A."/>
            <person name="Hugenholtz P."/>
        </authorList>
    </citation>
    <scope>NUCLEOTIDE SEQUENCE [LARGE SCALE GENOMIC DNA]</scope>
    <source>
        <strain evidence="2">UBA8733</strain>
    </source>
</reference>
<feature type="region of interest" description="Disordered" evidence="1">
    <location>
        <begin position="1"/>
        <end position="23"/>
    </location>
</feature>
<evidence type="ECO:0000313" key="3">
    <source>
        <dbReference type="Proteomes" id="UP000259610"/>
    </source>
</evidence>
<feature type="region of interest" description="Disordered" evidence="1">
    <location>
        <begin position="68"/>
        <end position="92"/>
    </location>
</feature>
<organism evidence="2 3">
    <name type="scientific">Hyphomonas adhaerens</name>
    <dbReference type="NCBI Taxonomy" id="81029"/>
    <lineage>
        <taxon>Bacteria</taxon>
        <taxon>Pseudomonadati</taxon>
        <taxon>Pseudomonadota</taxon>
        <taxon>Alphaproteobacteria</taxon>
        <taxon>Hyphomonadales</taxon>
        <taxon>Hyphomonadaceae</taxon>
        <taxon>Hyphomonas</taxon>
    </lineage>
</organism>
<dbReference type="AlphaFoldDB" id="A0A3B9GTS1"/>
<proteinExistence type="predicted"/>
<dbReference type="EMBL" id="DMAN01000037">
    <property type="protein sequence ID" value="HAE25855.1"/>
    <property type="molecule type" value="Genomic_DNA"/>
</dbReference>
<name>A0A3B9GTS1_9PROT</name>
<gene>
    <name evidence="2" type="ORF">DCG58_01740</name>
</gene>
<feature type="compositionally biased region" description="Basic and acidic residues" evidence="1">
    <location>
        <begin position="71"/>
        <end position="92"/>
    </location>
</feature>
<protein>
    <submittedName>
        <fullName evidence="2">Uncharacterized protein</fullName>
    </submittedName>
</protein>
<accession>A0A3B9GTS1</accession>
<comment type="caution">
    <text evidence="2">The sequence shown here is derived from an EMBL/GenBank/DDBJ whole genome shotgun (WGS) entry which is preliminary data.</text>
</comment>
<feature type="compositionally biased region" description="Basic and acidic residues" evidence="1">
    <location>
        <begin position="7"/>
        <end position="19"/>
    </location>
</feature>
<evidence type="ECO:0000256" key="1">
    <source>
        <dbReference type="SAM" id="MobiDB-lite"/>
    </source>
</evidence>
<dbReference type="Proteomes" id="UP000259610">
    <property type="component" value="Unassembled WGS sequence"/>
</dbReference>
<evidence type="ECO:0000313" key="2">
    <source>
        <dbReference type="EMBL" id="HAE25855.1"/>
    </source>
</evidence>
<sequence>MPARLRSRGERTAAHEDQPQRSALFRCDLQPPAFPEIRSVLKFDDDAGSRACTQRLLSRPEGFAAIETDSEDKSRRIEKDLHTGRGEAFDIA</sequence>